<evidence type="ECO:0000256" key="1">
    <source>
        <dbReference type="ARBA" id="ARBA00023157"/>
    </source>
</evidence>
<dbReference type="InterPro" id="IPR001254">
    <property type="entry name" value="Trypsin_dom"/>
</dbReference>
<comment type="similarity">
    <text evidence="2">Belongs to the peptidase S1 family. CLIP subfamily.</text>
</comment>
<dbReference type="PANTHER" id="PTHR24256">
    <property type="entry name" value="TRYPTASE-RELATED"/>
    <property type="match status" value="1"/>
</dbReference>
<dbReference type="PROSITE" id="PS00134">
    <property type="entry name" value="TRYPSIN_HIS"/>
    <property type="match status" value="1"/>
</dbReference>
<dbReference type="PROSITE" id="PS50240">
    <property type="entry name" value="TRYPSIN_DOM"/>
    <property type="match status" value="1"/>
</dbReference>
<dbReference type="PRINTS" id="PR00722">
    <property type="entry name" value="CHYMOTRYPSIN"/>
</dbReference>
<sequence length="152" mass="16954">MASLFLIVLILSTVSALPSHDRVKRVVKGTPTPIEKIPYQVALVVDNFPICGGSIIREDIILTAAHCCCSYLPNDTLIYAGMYNKEDMPNLKGIRVKDVKIHELYNYTGESTPDDIALIVLEENLSFNRTINKIDLVEEDYEIPVNATVSGW</sequence>
<dbReference type="Proteomes" id="UP000051574">
    <property type="component" value="Unassembled WGS sequence"/>
</dbReference>
<reference evidence="5 6" key="1">
    <citation type="submission" date="2015-09" db="EMBL/GenBank/DDBJ databases">
        <title>Draft genome of the scarab beetle Oryctes borbonicus.</title>
        <authorList>
            <person name="Meyer J.M."/>
            <person name="Markov G.V."/>
            <person name="Baskaran P."/>
            <person name="Herrmann M."/>
            <person name="Sommer R.J."/>
            <person name="Roedelsperger C."/>
        </authorList>
    </citation>
    <scope>NUCLEOTIDE SEQUENCE [LARGE SCALE GENOMIC DNA]</scope>
    <source>
        <strain evidence="5">OB123</strain>
        <tissue evidence="5">Whole animal</tissue>
    </source>
</reference>
<dbReference type="SUPFAM" id="SSF50494">
    <property type="entry name" value="Trypsin-like serine proteases"/>
    <property type="match status" value="1"/>
</dbReference>
<keyword evidence="6" id="KW-1185">Reference proteome</keyword>
<dbReference type="InterPro" id="IPR043504">
    <property type="entry name" value="Peptidase_S1_PA_chymotrypsin"/>
</dbReference>
<dbReference type="OrthoDB" id="531708at2759"/>
<protein>
    <submittedName>
        <fullName evidence="5">Trypsin</fullName>
    </submittedName>
</protein>
<dbReference type="InterPro" id="IPR009003">
    <property type="entry name" value="Peptidase_S1_PA"/>
</dbReference>
<evidence type="ECO:0000313" key="6">
    <source>
        <dbReference type="Proteomes" id="UP000051574"/>
    </source>
</evidence>
<dbReference type="Pfam" id="PF00089">
    <property type="entry name" value="Trypsin"/>
    <property type="match status" value="1"/>
</dbReference>
<accession>A0A0T6BBI1</accession>
<gene>
    <name evidence="5" type="ORF">AMK59_1783</name>
</gene>
<proteinExistence type="inferred from homology"/>
<organism evidence="5 6">
    <name type="scientific">Oryctes borbonicus</name>
    <dbReference type="NCBI Taxonomy" id="1629725"/>
    <lineage>
        <taxon>Eukaryota</taxon>
        <taxon>Metazoa</taxon>
        <taxon>Ecdysozoa</taxon>
        <taxon>Arthropoda</taxon>
        <taxon>Hexapoda</taxon>
        <taxon>Insecta</taxon>
        <taxon>Pterygota</taxon>
        <taxon>Neoptera</taxon>
        <taxon>Endopterygota</taxon>
        <taxon>Coleoptera</taxon>
        <taxon>Polyphaga</taxon>
        <taxon>Scarabaeiformia</taxon>
        <taxon>Scarabaeidae</taxon>
        <taxon>Dynastinae</taxon>
        <taxon>Oryctes</taxon>
    </lineage>
</organism>
<dbReference type="SMART" id="SM00020">
    <property type="entry name" value="Tryp_SPc"/>
    <property type="match status" value="1"/>
</dbReference>
<evidence type="ECO:0000256" key="2">
    <source>
        <dbReference type="ARBA" id="ARBA00024195"/>
    </source>
</evidence>
<evidence type="ECO:0000259" key="4">
    <source>
        <dbReference type="PROSITE" id="PS50240"/>
    </source>
</evidence>
<feature type="domain" description="Peptidase S1" evidence="4">
    <location>
        <begin position="26"/>
        <end position="152"/>
    </location>
</feature>
<dbReference type="Gene3D" id="2.40.10.10">
    <property type="entry name" value="Trypsin-like serine proteases"/>
    <property type="match status" value="1"/>
</dbReference>
<keyword evidence="3" id="KW-0732">Signal</keyword>
<dbReference type="InterPro" id="IPR018114">
    <property type="entry name" value="TRYPSIN_HIS"/>
</dbReference>
<feature type="non-terminal residue" evidence="5">
    <location>
        <position position="152"/>
    </location>
</feature>
<name>A0A0T6BBI1_9SCAR</name>
<dbReference type="EMBL" id="LJIG01002279">
    <property type="protein sequence ID" value="KRT84661.1"/>
    <property type="molecule type" value="Genomic_DNA"/>
</dbReference>
<comment type="caution">
    <text evidence="5">The sequence shown here is derived from an EMBL/GenBank/DDBJ whole genome shotgun (WGS) entry which is preliminary data.</text>
</comment>
<dbReference type="AlphaFoldDB" id="A0A0T6BBI1"/>
<feature type="chain" id="PRO_5006668539" evidence="3">
    <location>
        <begin position="17"/>
        <end position="152"/>
    </location>
</feature>
<dbReference type="FunFam" id="2.40.10.10:FF:000068">
    <property type="entry name" value="transmembrane protease serine 2"/>
    <property type="match status" value="1"/>
</dbReference>
<feature type="signal peptide" evidence="3">
    <location>
        <begin position="1"/>
        <end position="16"/>
    </location>
</feature>
<dbReference type="GO" id="GO:0006508">
    <property type="term" value="P:proteolysis"/>
    <property type="evidence" value="ECO:0007669"/>
    <property type="project" value="InterPro"/>
</dbReference>
<dbReference type="InterPro" id="IPR051487">
    <property type="entry name" value="Ser/Thr_Proteases_Immune/Dev"/>
</dbReference>
<keyword evidence="1" id="KW-1015">Disulfide bond</keyword>
<dbReference type="InterPro" id="IPR001314">
    <property type="entry name" value="Peptidase_S1A"/>
</dbReference>
<evidence type="ECO:0000313" key="5">
    <source>
        <dbReference type="EMBL" id="KRT84661.1"/>
    </source>
</evidence>
<evidence type="ECO:0000256" key="3">
    <source>
        <dbReference type="SAM" id="SignalP"/>
    </source>
</evidence>
<dbReference type="GO" id="GO:0004252">
    <property type="term" value="F:serine-type endopeptidase activity"/>
    <property type="evidence" value="ECO:0007669"/>
    <property type="project" value="InterPro"/>
</dbReference>